<accession>A0A8B5Y865</accession>
<protein>
    <submittedName>
        <fullName evidence="4">D-alanyl-D-alanine carboxypeptidase DacC</fullName>
    </submittedName>
</protein>
<dbReference type="SUPFAM" id="SSF56601">
    <property type="entry name" value="beta-lactamase/transpeptidase-like"/>
    <property type="match status" value="1"/>
</dbReference>
<sequence>MNQNILTRTESQLAFYGLAPFLLIIVTAAGVPLSAELTEFNITPYRHLIMSLAMLFIPLILGVMSGFILLDERDENMIQYFAVTPLSKRGYVMIRLILPMAMTLCYSILLFASGGLMAPGAVNLLFVLIMVTLEAPIYTLLLAAYVANKVEGLALMKGFSLLTLMPAAVYFIPVPWQLFGVFTLLDSENVLGGNIPRRAFSRFRDHRNCAAHYDTAVFIPEVFGENRPIGVYPAPFCNKVLKHKREAGYPMKKHMKLCLCMMMIFVLTLAGSMDGLGAEEKGGLKEQIDQLLKTEPDLKGALAGISVRSAESGKMIYGHMGDTRMRPASNLKLLTAAAAYSVLGEDYTFPTEVMADGARAAGTLKGSLYIKGKGDPTLLTADFQQMAKALRKQGITVIRGDLVGDDSWYDEIRYSQDLSWTDEDAYYGAQISALTVSPNEDYDAGTVIIDVNPAGKTGKKPAVLLTPQTNHVKIKNDAKTVAADGKKDITIKRKHGGNTIQIKGTIPQGASRVRQWVAVWEPSEYALDLFKQALHQQGIRILGKTKIGKAPKTAHRITTHQSMPLSELMIPFMKLSNNGHGETLIKEMGRAARREGSWDQGLEVLNTELQRFGLDTEKIVLRDGSGISHINLISAHQITKLLYSVQDEKWFPSFARSLPVAGESDRMVGGTLRNRLKDPALKGKVRAKTGSLSTVSSLSGYVDTASGKTLIFSILLNQLVDDEKGKDIEDKIVQILASS</sequence>
<evidence type="ECO:0000256" key="2">
    <source>
        <dbReference type="ARBA" id="ARBA00022801"/>
    </source>
</evidence>
<keyword evidence="3" id="KW-0472">Membrane</keyword>
<comment type="caution">
    <text evidence="4">The sequence shown here is derived from an EMBL/GenBank/DDBJ whole genome shotgun (WGS) entry which is preliminary data.</text>
</comment>
<dbReference type="GO" id="GO:0004185">
    <property type="term" value="F:serine-type carboxypeptidase activity"/>
    <property type="evidence" value="ECO:0007669"/>
    <property type="project" value="InterPro"/>
</dbReference>
<keyword evidence="4" id="KW-0121">Carboxypeptidase</keyword>
<name>A0A8B5Y865_BACLI</name>
<evidence type="ECO:0000313" key="5">
    <source>
        <dbReference type="Proteomes" id="UP000435910"/>
    </source>
</evidence>
<feature type="transmembrane region" description="Helical" evidence="3">
    <location>
        <begin position="167"/>
        <end position="185"/>
    </location>
</feature>
<evidence type="ECO:0000256" key="1">
    <source>
        <dbReference type="ARBA" id="ARBA00006096"/>
    </source>
</evidence>
<keyword evidence="3" id="KW-1133">Transmembrane helix</keyword>
<dbReference type="AlphaFoldDB" id="A0A8B5Y865"/>
<dbReference type="EMBL" id="NILC01000029">
    <property type="protein sequence ID" value="TWL22406.1"/>
    <property type="molecule type" value="Genomic_DNA"/>
</dbReference>
<dbReference type="PANTHER" id="PTHR30023">
    <property type="entry name" value="D-ALANYL-D-ALANINE CARBOXYPEPTIDASE"/>
    <property type="match status" value="1"/>
</dbReference>
<dbReference type="PRINTS" id="PR00922">
    <property type="entry name" value="DADACBPTASE3"/>
</dbReference>
<dbReference type="InterPro" id="IPR012338">
    <property type="entry name" value="Beta-lactam/transpept-like"/>
</dbReference>
<feature type="transmembrane region" description="Helical" evidence="3">
    <location>
        <begin position="47"/>
        <end position="70"/>
    </location>
</feature>
<dbReference type="Gene3D" id="3.40.710.10">
    <property type="entry name" value="DD-peptidase/beta-lactamase superfamily"/>
    <property type="match status" value="1"/>
</dbReference>
<reference evidence="4 5" key="1">
    <citation type="submission" date="2019-06" db="EMBL/GenBank/DDBJ databases">
        <title>Genome sequence analysis of &gt;100 Bacillus licheniformis strains suggests intrinsic resistance to this species.</title>
        <authorList>
            <person name="Wels M."/>
            <person name="Siezen R.J."/>
            <person name="Johansen E."/>
            <person name="Stuer-Lauridsen B."/>
            <person name="Bjerre K."/>
            <person name="Nielsen B.K.K."/>
        </authorList>
    </citation>
    <scope>NUCLEOTIDE SEQUENCE [LARGE SCALE GENOMIC DNA]</scope>
    <source>
        <strain evidence="4 5">BAC-16736</strain>
    </source>
</reference>
<feature type="transmembrane region" description="Helical" evidence="3">
    <location>
        <begin position="124"/>
        <end position="147"/>
    </location>
</feature>
<gene>
    <name evidence="4" type="ORF">CHCC16736_3875</name>
</gene>
<proteinExistence type="inferred from homology"/>
<evidence type="ECO:0000313" key="4">
    <source>
        <dbReference type="EMBL" id="TWL22406.1"/>
    </source>
</evidence>
<evidence type="ECO:0000256" key="3">
    <source>
        <dbReference type="SAM" id="Phobius"/>
    </source>
</evidence>
<comment type="similarity">
    <text evidence="1">Belongs to the peptidase S13 family.</text>
</comment>
<dbReference type="GO" id="GO:0000270">
    <property type="term" value="P:peptidoglycan metabolic process"/>
    <property type="evidence" value="ECO:0007669"/>
    <property type="project" value="TreeGrafter"/>
</dbReference>
<feature type="transmembrane region" description="Helical" evidence="3">
    <location>
        <begin position="90"/>
        <end position="112"/>
    </location>
</feature>
<dbReference type="InterPro" id="IPR000667">
    <property type="entry name" value="Peptidase_S13"/>
</dbReference>
<dbReference type="Gene3D" id="3.50.80.20">
    <property type="entry name" value="D-Ala-D-Ala carboxypeptidase C, peptidase S13"/>
    <property type="match status" value="1"/>
</dbReference>
<dbReference type="GO" id="GO:0006508">
    <property type="term" value="P:proteolysis"/>
    <property type="evidence" value="ECO:0007669"/>
    <property type="project" value="InterPro"/>
</dbReference>
<keyword evidence="2" id="KW-0378">Hydrolase</keyword>
<feature type="transmembrane region" description="Helical" evidence="3">
    <location>
        <begin position="13"/>
        <end position="35"/>
    </location>
</feature>
<dbReference type="NCBIfam" id="TIGR00666">
    <property type="entry name" value="PBP4"/>
    <property type="match status" value="1"/>
</dbReference>
<organism evidence="4 5">
    <name type="scientific">Bacillus licheniformis</name>
    <dbReference type="NCBI Taxonomy" id="1402"/>
    <lineage>
        <taxon>Bacteria</taxon>
        <taxon>Bacillati</taxon>
        <taxon>Bacillota</taxon>
        <taxon>Bacilli</taxon>
        <taxon>Bacillales</taxon>
        <taxon>Bacillaceae</taxon>
        <taxon>Bacillus</taxon>
    </lineage>
</organism>
<dbReference type="Pfam" id="PF02113">
    <property type="entry name" value="Peptidase_S13"/>
    <property type="match status" value="1"/>
</dbReference>
<dbReference type="Proteomes" id="UP000435910">
    <property type="component" value="Unassembled WGS sequence"/>
</dbReference>
<keyword evidence="4" id="KW-0645">Protease</keyword>
<keyword evidence="3" id="KW-0812">Transmembrane</keyword>
<dbReference type="PANTHER" id="PTHR30023:SF0">
    <property type="entry name" value="PENICILLIN-SENSITIVE CARBOXYPEPTIDASE A"/>
    <property type="match status" value="1"/>
</dbReference>